<dbReference type="PANTHER" id="PTHR47191:SF2">
    <property type="entry name" value="OS05G0170800 PROTEIN"/>
    <property type="match status" value="1"/>
</dbReference>
<organism evidence="2">
    <name type="scientific">Chlamydomonas leiostraca</name>
    <dbReference type="NCBI Taxonomy" id="1034604"/>
    <lineage>
        <taxon>Eukaryota</taxon>
        <taxon>Viridiplantae</taxon>
        <taxon>Chlorophyta</taxon>
        <taxon>core chlorophytes</taxon>
        <taxon>Chlorophyceae</taxon>
        <taxon>CS clade</taxon>
        <taxon>Chlamydomonadales</taxon>
        <taxon>Chlamydomonadaceae</taxon>
        <taxon>Chlamydomonas</taxon>
    </lineage>
</organism>
<gene>
    <name evidence="2" type="ORF">CLEI1391_LOCUS11545</name>
</gene>
<accession>A0A7S0RQF4</accession>
<protein>
    <recommendedName>
        <fullName evidence="1">ApaG domain-containing protein</fullName>
    </recommendedName>
</protein>
<dbReference type="Gene3D" id="2.60.40.1470">
    <property type="entry name" value="ApaG domain"/>
    <property type="match status" value="1"/>
</dbReference>
<dbReference type="EMBL" id="HBFB01020571">
    <property type="protein sequence ID" value="CAD8684026.1"/>
    <property type="molecule type" value="Transcribed_RNA"/>
</dbReference>
<dbReference type="SUPFAM" id="SSF110069">
    <property type="entry name" value="ApaG-like"/>
    <property type="match status" value="1"/>
</dbReference>
<dbReference type="InterPro" id="IPR036767">
    <property type="entry name" value="ApaG_sf"/>
</dbReference>
<proteinExistence type="predicted"/>
<name>A0A7S0RQF4_9CHLO</name>
<dbReference type="PROSITE" id="PS51087">
    <property type="entry name" value="APAG"/>
    <property type="match status" value="1"/>
</dbReference>
<dbReference type="Pfam" id="PF04379">
    <property type="entry name" value="DUF525"/>
    <property type="match status" value="1"/>
</dbReference>
<feature type="domain" description="ApaG" evidence="1">
    <location>
        <begin position="121"/>
        <end position="256"/>
    </location>
</feature>
<dbReference type="InterPro" id="IPR050718">
    <property type="entry name" value="ApaG-like"/>
</dbReference>
<sequence>MSASRPATSLAVLRVYRACHRALKGLGPAPLNGGIHGDWGTYSHIASLQGEQSSLISQLFPYVPQDLSPNDPSQYRSCIRSCFKQHAGEQDLAAQAQRLDEAFAALRVLAEQRYLACCSSSCTTDGVRVDVTSGYHRKATHVNGQPVQLFTYRVRVTNTRQQPIKVLGRSWTIMDRSGTIITRIPLAENAIVGQRPVIPPGSTFEYFSGTDLADPPGKQSGSLLISVHGNGHDKPATMSITAEIAPFPLELPASHSSS</sequence>
<evidence type="ECO:0000313" key="2">
    <source>
        <dbReference type="EMBL" id="CAD8684026.1"/>
    </source>
</evidence>
<evidence type="ECO:0000259" key="1">
    <source>
        <dbReference type="PROSITE" id="PS51087"/>
    </source>
</evidence>
<reference evidence="2" key="1">
    <citation type="submission" date="2021-01" db="EMBL/GenBank/DDBJ databases">
        <authorList>
            <person name="Corre E."/>
            <person name="Pelletier E."/>
            <person name="Niang G."/>
            <person name="Scheremetjew M."/>
            <person name="Finn R."/>
            <person name="Kale V."/>
            <person name="Holt S."/>
            <person name="Cochrane G."/>
            <person name="Meng A."/>
            <person name="Brown T."/>
            <person name="Cohen L."/>
        </authorList>
    </citation>
    <scope>NUCLEOTIDE SEQUENCE</scope>
    <source>
        <strain evidence="2">SAG 11-49</strain>
    </source>
</reference>
<dbReference type="InterPro" id="IPR007474">
    <property type="entry name" value="ApaG_domain"/>
</dbReference>
<dbReference type="AlphaFoldDB" id="A0A7S0RQF4"/>
<dbReference type="PANTHER" id="PTHR47191">
    <property type="entry name" value="OS05G0170800 PROTEIN"/>
    <property type="match status" value="1"/>
</dbReference>